<dbReference type="InterPro" id="IPR038636">
    <property type="entry name" value="Wzi_sf"/>
</dbReference>
<dbReference type="Gene3D" id="2.40.160.130">
    <property type="entry name" value="Capsule assembly protein Wzi"/>
    <property type="match status" value="1"/>
</dbReference>
<accession>A0A1E3G428</accession>
<dbReference type="EMBL" id="LWAF01000002">
    <property type="protein sequence ID" value="ODN30987.1"/>
    <property type="molecule type" value="Genomic_DNA"/>
</dbReference>
<protein>
    <recommendedName>
        <fullName evidence="3">Capsule assembly Wzi family protein</fullName>
    </recommendedName>
</protein>
<proteinExistence type="predicted"/>
<gene>
    <name evidence="1" type="ORF">A4H02_01540</name>
</gene>
<evidence type="ECO:0000313" key="1">
    <source>
        <dbReference type="EMBL" id="ODN30987.1"/>
    </source>
</evidence>
<comment type="caution">
    <text evidence="1">The sequence shown here is derived from an EMBL/GenBank/DDBJ whole genome shotgun (WGS) entry which is preliminary data.</text>
</comment>
<dbReference type="Pfam" id="PF14052">
    <property type="entry name" value="Caps_assemb_Wzi"/>
    <property type="match status" value="1"/>
</dbReference>
<dbReference type="STRING" id="1008305.A4H02_01540"/>
<dbReference type="Proteomes" id="UP000094570">
    <property type="component" value="Unassembled WGS sequence"/>
</dbReference>
<sequence length="492" mass="56896">MERLRSWAFVLILFAFSNTGFSTLVYSAEYFGARPVPRIWENPTCESSSSASARINFSLNISKWPSDLVRKYSYAWGTPTNPAEGVFYLQEELPKLLELDLSLGNDSFCFFVNLSLQKEYQNKLRTLETLHNVPLDLSIDLNFPSEAYLYYASDNFFIAVGRFKISWGNARYPVSVAPVSPFDNITFMIRFSDFVFTFHAIPSYQLLTPPEYEIQRSYSDQHMAGQYFFEPSKYIFAHRLDFHRNFSNDFALRVGIGEINVVGGKYPDLIDLSPAVFYHNTYGEGYSNVAGGIDFSLWYRNSVNFYGEFFMDDFVSPTEVGSSYKPGAYAYNVGINLKSENHNLWLEYAYVSEWMYVTNYLPYLRINVRKFYIQNFPPTRFLVDYPLGFIYGPDAKMFSLGFESCLGEVGYSLEYNYLIKGLVKDGETIRWKWFWDSWPGNVSEPGATTPERAGEQGYHLLTARANFKNFTLLYKTVNLENHYLGLTVSLKW</sequence>
<dbReference type="AlphaFoldDB" id="A0A1E3G428"/>
<evidence type="ECO:0000313" key="2">
    <source>
        <dbReference type="Proteomes" id="UP000094570"/>
    </source>
</evidence>
<reference evidence="2" key="1">
    <citation type="submission" date="2016-04" db="EMBL/GenBank/DDBJ databases">
        <title>The genome sequence project of a novel Fervidobacterium isolate from a hot spring in Thailand.</title>
        <authorList>
            <person name="Gonzalez J.M."/>
            <person name="Cuecas A."/>
            <person name="Kanoksilapatham W."/>
        </authorList>
    </citation>
    <scope>NUCLEOTIDE SEQUENCE [LARGE SCALE GENOMIC DNA]</scope>
    <source>
        <strain evidence="2">FC2004</strain>
    </source>
</reference>
<evidence type="ECO:0008006" key="3">
    <source>
        <dbReference type="Google" id="ProtNLM"/>
    </source>
</evidence>
<keyword evidence="2" id="KW-1185">Reference proteome</keyword>
<dbReference type="RefSeq" id="WP_069292413.1">
    <property type="nucleotide sequence ID" value="NZ_CP140110.1"/>
</dbReference>
<name>A0A1E3G428_9BACT</name>
<organism evidence="1 2">
    <name type="scientific">Fervidobacterium thailandense</name>
    <dbReference type="NCBI Taxonomy" id="1008305"/>
    <lineage>
        <taxon>Bacteria</taxon>
        <taxon>Thermotogati</taxon>
        <taxon>Thermotogota</taxon>
        <taxon>Thermotogae</taxon>
        <taxon>Thermotogales</taxon>
        <taxon>Fervidobacteriaceae</taxon>
        <taxon>Fervidobacterium</taxon>
    </lineage>
</organism>
<dbReference type="InterPro" id="IPR026950">
    <property type="entry name" value="Caps_assemb_Wzi"/>
</dbReference>
<dbReference type="OrthoDB" id="43188at2"/>